<evidence type="ECO:0000256" key="3">
    <source>
        <dbReference type="ARBA" id="ARBA00022692"/>
    </source>
</evidence>
<evidence type="ECO:0000313" key="9">
    <source>
        <dbReference type="EMBL" id="CAK0783844.1"/>
    </source>
</evidence>
<protein>
    <recommendedName>
        <fullName evidence="8">Peptidase S54 rhomboid domain-containing protein</fullName>
    </recommendedName>
</protein>
<feature type="transmembrane region" description="Helical" evidence="7">
    <location>
        <begin position="203"/>
        <end position="227"/>
    </location>
</feature>
<feature type="transmembrane region" description="Helical" evidence="7">
    <location>
        <begin position="156"/>
        <end position="177"/>
    </location>
</feature>
<keyword evidence="3 7" id="KW-0812">Transmembrane</keyword>
<comment type="caution">
    <text evidence="9">The sequence shown here is derived from an EMBL/GenBank/DDBJ whole genome shotgun (WGS) entry which is preliminary data.</text>
</comment>
<evidence type="ECO:0000256" key="6">
    <source>
        <dbReference type="SAM" id="MobiDB-lite"/>
    </source>
</evidence>
<feature type="domain" description="Peptidase S54 rhomboid" evidence="8">
    <location>
        <begin position="201"/>
        <end position="336"/>
    </location>
</feature>
<keyword evidence="4 7" id="KW-1133">Transmembrane helix</keyword>
<dbReference type="GO" id="GO:0016020">
    <property type="term" value="C:membrane"/>
    <property type="evidence" value="ECO:0007669"/>
    <property type="project" value="UniProtKB-SubCell"/>
</dbReference>
<organism evidence="9 10">
    <name type="scientific">Coccomyxa viridis</name>
    <dbReference type="NCBI Taxonomy" id="1274662"/>
    <lineage>
        <taxon>Eukaryota</taxon>
        <taxon>Viridiplantae</taxon>
        <taxon>Chlorophyta</taxon>
        <taxon>core chlorophytes</taxon>
        <taxon>Trebouxiophyceae</taxon>
        <taxon>Trebouxiophyceae incertae sedis</taxon>
        <taxon>Coccomyxaceae</taxon>
        <taxon>Coccomyxa</taxon>
    </lineage>
</organism>
<evidence type="ECO:0000256" key="5">
    <source>
        <dbReference type="ARBA" id="ARBA00023136"/>
    </source>
</evidence>
<dbReference type="SUPFAM" id="SSF144091">
    <property type="entry name" value="Rhomboid-like"/>
    <property type="match status" value="1"/>
</dbReference>
<feature type="region of interest" description="Disordered" evidence="6">
    <location>
        <begin position="29"/>
        <end position="59"/>
    </location>
</feature>
<evidence type="ECO:0000313" key="10">
    <source>
        <dbReference type="Proteomes" id="UP001314263"/>
    </source>
</evidence>
<gene>
    <name evidence="9" type="ORF">CVIRNUC_007044</name>
</gene>
<comment type="subcellular location">
    <subcellularLocation>
        <location evidence="1">Membrane</location>
        <topology evidence="1">Multi-pass membrane protein</topology>
    </subcellularLocation>
</comment>
<evidence type="ECO:0000256" key="4">
    <source>
        <dbReference type="ARBA" id="ARBA00022989"/>
    </source>
</evidence>
<evidence type="ECO:0000256" key="1">
    <source>
        <dbReference type="ARBA" id="ARBA00004141"/>
    </source>
</evidence>
<dbReference type="GO" id="GO:0004252">
    <property type="term" value="F:serine-type endopeptidase activity"/>
    <property type="evidence" value="ECO:0007669"/>
    <property type="project" value="InterPro"/>
</dbReference>
<dbReference type="AlphaFoldDB" id="A0AAV1ICZ4"/>
<dbReference type="InterPro" id="IPR050925">
    <property type="entry name" value="Rhomboid_protease_S54"/>
</dbReference>
<feature type="region of interest" description="Disordered" evidence="6">
    <location>
        <begin position="73"/>
        <end position="143"/>
    </location>
</feature>
<comment type="similarity">
    <text evidence="2">Belongs to the peptidase S54 family.</text>
</comment>
<reference evidence="9 10" key="1">
    <citation type="submission" date="2023-10" db="EMBL/GenBank/DDBJ databases">
        <authorList>
            <person name="Maclean D."/>
            <person name="Macfadyen A."/>
        </authorList>
    </citation>
    <scope>NUCLEOTIDE SEQUENCE [LARGE SCALE GENOMIC DNA]</scope>
</reference>
<dbReference type="Gene3D" id="1.20.1540.10">
    <property type="entry name" value="Rhomboid-like"/>
    <property type="match status" value="1"/>
</dbReference>
<dbReference type="Proteomes" id="UP001314263">
    <property type="component" value="Unassembled WGS sequence"/>
</dbReference>
<feature type="transmembrane region" description="Helical" evidence="7">
    <location>
        <begin position="375"/>
        <end position="394"/>
    </location>
</feature>
<dbReference type="InterPro" id="IPR022764">
    <property type="entry name" value="Peptidase_S54_rhomboid_dom"/>
</dbReference>
<evidence type="ECO:0000259" key="8">
    <source>
        <dbReference type="Pfam" id="PF01694"/>
    </source>
</evidence>
<dbReference type="Pfam" id="PF01694">
    <property type="entry name" value="Rhomboid"/>
    <property type="match status" value="1"/>
</dbReference>
<evidence type="ECO:0000256" key="2">
    <source>
        <dbReference type="ARBA" id="ARBA00009045"/>
    </source>
</evidence>
<keyword evidence="10" id="KW-1185">Reference proteome</keyword>
<evidence type="ECO:0000256" key="7">
    <source>
        <dbReference type="SAM" id="Phobius"/>
    </source>
</evidence>
<dbReference type="InterPro" id="IPR035952">
    <property type="entry name" value="Rhomboid-like_sf"/>
</dbReference>
<name>A0AAV1ICZ4_9CHLO</name>
<feature type="compositionally biased region" description="Basic residues" evidence="6">
    <location>
        <begin position="29"/>
        <end position="42"/>
    </location>
</feature>
<dbReference type="EMBL" id="CAUYUE010000009">
    <property type="protein sequence ID" value="CAK0783844.1"/>
    <property type="molecule type" value="Genomic_DNA"/>
</dbReference>
<feature type="transmembrane region" description="Helical" evidence="7">
    <location>
        <begin position="239"/>
        <end position="260"/>
    </location>
</feature>
<dbReference type="PANTHER" id="PTHR43731:SF26">
    <property type="entry name" value="RHOMBOID-LIKE PROTEIN 10, CHLOROPLASTIC"/>
    <property type="match status" value="1"/>
</dbReference>
<dbReference type="PANTHER" id="PTHR43731">
    <property type="entry name" value="RHOMBOID PROTEASE"/>
    <property type="match status" value="1"/>
</dbReference>
<sequence>MSAFGALKSPCTCLCRPFNKAPLRHTLSARRHSTASRYRKATRCQEDEERNAVGDKVPAAAQRTLDALSALLGTGESDSKQTESGAPQEGLAKEKEEKVQWWAAPPSNQTAAPRRHGTDPGTAGRALNEGRPGAQRTGQPMKLGSNKFDIPTVDPYIAYGLLFLNLAVYGAGIGLALTQGNDFSNDWFLSLAKINEKVAGGELYRLLTCTFLHAGLLHLGLNCYALFSIGPDVEAVLGYRTFATIYILSGLGGSIASFLFSDLVTVGASGAIFGLLGATAGYFLRNRQLQGARQQLGRLALVVGLNFLLGSSQGSMIDNSGHLGGLAVGLLLSLGMAPRWDVVRETNIPAGSLSVPADAEEVEVVVDNQPASLRIVSAVSCALSLIVLTGVGMYERGVGQ</sequence>
<accession>A0AAV1ICZ4</accession>
<keyword evidence="5 7" id="KW-0472">Membrane</keyword>
<proteinExistence type="inferred from homology"/>
<feature type="transmembrane region" description="Helical" evidence="7">
    <location>
        <begin position="266"/>
        <end position="284"/>
    </location>
</feature>